<feature type="domain" description="PABS" evidence="7">
    <location>
        <begin position="200"/>
        <end position="435"/>
    </location>
</feature>
<evidence type="ECO:0000259" key="7">
    <source>
        <dbReference type="PROSITE" id="PS51006"/>
    </source>
</evidence>
<feature type="transmembrane region" description="Helical" evidence="5">
    <location>
        <begin position="89"/>
        <end position="114"/>
    </location>
</feature>
<keyword evidence="9" id="KW-1185">Reference proteome</keyword>
<name>A0A1M5XD47_9BACT</name>
<comment type="function">
    <text evidence="5">Catalyzes the irreversible transfer of a propylamine group from the amino donor S-adenosylmethioninamine (decarboxy-AdoMet) to putrescine (1,4-diaminobutane) to yield spermidine.</text>
</comment>
<dbReference type="PROSITE" id="PS01330">
    <property type="entry name" value="PABS_1"/>
    <property type="match status" value="1"/>
</dbReference>
<dbReference type="InterPro" id="IPR030374">
    <property type="entry name" value="PABS"/>
</dbReference>
<comment type="subunit">
    <text evidence="5">Homodimer or homotetramer.</text>
</comment>
<evidence type="ECO:0000256" key="1">
    <source>
        <dbReference type="ARBA" id="ARBA00007867"/>
    </source>
</evidence>
<comment type="caution">
    <text evidence="5">Lacks conserved residue(s) required for the propagation of feature annotation.</text>
</comment>
<organism evidence="8 9">
    <name type="scientific">Chryseolinea serpens</name>
    <dbReference type="NCBI Taxonomy" id="947013"/>
    <lineage>
        <taxon>Bacteria</taxon>
        <taxon>Pseudomonadati</taxon>
        <taxon>Bacteroidota</taxon>
        <taxon>Cytophagia</taxon>
        <taxon>Cytophagales</taxon>
        <taxon>Fulvivirgaceae</taxon>
        <taxon>Chryseolinea</taxon>
    </lineage>
</organism>
<dbReference type="Proteomes" id="UP000184212">
    <property type="component" value="Unassembled WGS sequence"/>
</dbReference>
<keyword evidence="2 5" id="KW-0808">Transferase</keyword>
<evidence type="ECO:0000256" key="3">
    <source>
        <dbReference type="ARBA" id="ARBA00023066"/>
    </source>
</evidence>
<dbReference type="PANTHER" id="PTHR43317">
    <property type="entry name" value="THERMOSPERMINE SYNTHASE ACAULIS5"/>
    <property type="match status" value="1"/>
</dbReference>
<keyword evidence="5" id="KW-0472">Membrane</keyword>
<feature type="transmembrane region" description="Helical" evidence="5">
    <location>
        <begin position="189"/>
        <end position="205"/>
    </location>
</feature>
<dbReference type="Gene3D" id="3.40.50.150">
    <property type="entry name" value="Vaccinia Virus protein VP39"/>
    <property type="match status" value="1"/>
</dbReference>
<evidence type="ECO:0000313" key="9">
    <source>
        <dbReference type="Proteomes" id="UP000184212"/>
    </source>
</evidence>
<feature type="transmembrane region" description="Helical" evidence="5">
    <location>
        <begin position="33"/>
        <end position="52"/>
    </location>
</feature>
<comment type="similarity">
    <text evidence="1 5">Belongs to the spermidine/spermine synthase family.</text>
</comment>
<dbReference type="GO" id="GO:0005886">
    <property type="term" value="C:plasma membrane"/>
    <property type="evidence" value="ECO:0007669"/>
    <property type="project" value="UniProtKB-SubCell"/>
</dbReference>
<comment type="subcellular location">
    <subcellularLocation>
        <location evidence="5">Cell membrane</location>
        <topology evidence="5">Multi-pass membrane protein</topology>
    </subcellularLocation>
</comment>
<feature type="transmembrane region" description="Helical" evidence="5">
    <location>
        <begin position="59"/>
        <end position="83"/>
    </location>
</feature>
<gene>
    <name evidence="5" type="primary">speE</name>
    <name evidence="8" type="ORF">SAMN04488109_6414</name>
</gene>
<evidence type="ECO:0000256" key="2">
    <source>
        <dbReference type="ARBA" id="ARBA00022679"/>
    </source>
</evidence>
<dbReference type="GO" id="GO:0008295">
    <property type="term" value="P:spermidine biosynthetic process"/>
    <property type="evidence" value="ECO:0007669"/>
    <property type="project" value="UniProtKB-UniRule"/>
</dbReference>
<protein>
    <recommendedName>
        <fullName evidence="5">Polyamine aminopropyltransferase</fullName>
    </recommendedName>
    <alternativeName>
        <fullName evidence="5">Putrescine aminopropyltransferase</fullName>
        <shortName evidence="5">PAPT</shortName>
    </alternativeName>
    <alternativeName>
        <fullName evidence="5">Spermidine synthase</fullName>
        <shortName evidence="5">SPDS</shortName>
        <shortName evidence="5">SPDSY</shortName>
        <ecNumber evidence="5">2.5.1.16</ecNumber>
    </alternativeName>
</protein>
<evidence type="ECO:0000256" key="5">
    <source>
        <dbReference type="HAMAP-Rule" id="MF_00198"/>
    </source>
</evidence>
<keyword evidence="3 5" id="KW-0745">Spermidine biosynthesis</keyword>
<keyword evidence="5" id="KW-1133">Transmembrane helix</keyword>
<reference evidence="8 9" key="1">
    <citation type="submission" date="2016-11" db="EMBL/GenBank/DDBJ databases">
        <authorList>
            <person name="Jaros S."/>
            <person name="Januszkiewicz K."/>
            <person name="Wedrychowicz H."/>
        </authorList>
    </citation>
    <scope>NUCLEOTIDE SEQUENCE [LARGE SCALE GENOMIC DNA]</scope>
    <source>
        <strain evidence="8 9">DSM 24574</strain>
    </source>
</reference>
<dbReference type="CDD" id="cd02440">
    <property type="entry name" value="AdoMet_MTases"/>
    <property type="match status" value="1"/>
</dbReference>
<feature type="binding site" evidence="5">
    <location>
        <position position="304"/>
    </location>
    <ligand>
        <name>S-methyl-5'-thioadenosine</name>
        <dbReference type="ChEBI" id="CHEBI:17509"/>
    </ligand>
</feature>
<dbReference type="PROSITE" id="PS51006">
    <property type="entry name" value="PABS_2"/>
    <property type="match status" value="1"/>
</dbReference>
<dbReference type="HAMAP" id="MF_00198">
    <property type="entry name" value="Spermidine_synth"/>
    <property type="match status" value="1"/>
</dbReference>
<evidence type="ECO:0000256" key="4">
    <source>
        <dbReference type="ARBA" id="ARBA00023115"/>
    </source>
</evidence>
<feature type="transmembrane region" description="Helical" evidence="5">
    <location>
        <begin position="160"/>
        <end position="177"/>
    </location>
</feature>
<dbReference type="InterPro" id="IPR001045">
    <property type="entry name" value="Spermi_synthase"/>
</dbReference>
<dbReference type="GO" id="GO:0010487">
    <property type="term" value="F:thermospermine synthase activity"/>
    <property type="evidence" value="ECO:0007669"/>
    <property type="project" value="UniProtKB-ARBA"/>
</dbReference>
<dbReference type="AlphaFoldDB" id="A0A1M5XD47"/>
<comment type="pathway">
    <text evidence="5">Amine and polyamine biosynthesis; spermidine biosynthesis; spermidine from putrescine: step 1/1.</text>
</comment>
<feature type="binding site" evidence="5">
    <location>
        <position position="260"/>
    </location>
    <ligand>
        <name>spermidine</name>
        <dbReference type="ChEBI" id="CHEBI:57834"/>
    </ligand>
</feature>
<keyword evidence="5" id="KW-1003">Cell membrane</keyword>
<keyword evidence="4 5" id="KW-0620">Polyamine biosynthesis</keyword>
<dbReference type="PANTHER" id="PTHR43317:SF1">
    <property type="entry name" value="THERMOSPERMINE SYNTHASE ACAULIS5"/>
    <property type="match status" value="1"/>
</dbReference>
<keyword evidence="5" id="KW-0812">Transmembrane</keyword>
<feature type="active site" description="Proton acceptor" evidence="5 6">
    <location>
        <position position="356"/>
    </location>
</feature>
<sequence length="494" mass="55887">MLISVFVVATCGLIYELVAGTLASYLLGDSVTQFSTIIGTYLFAMGIGSYLSRFLKNNLLSWFITIELMVGMVGGFSAGVLFILFEQVIYFRVILYSLVILTGTLVGLELPLLMRILKDRIEFSDLVSRIFTFDYIGALFASLLFPLILIPYLGLLRTSFFFGFLNVSVAWVVAHRFQHDIKGYKKLKWSAVVCLALLGTGFALSEKLTALSETLTYPDKIVYAKSSPYQRIVLTRGTNDWRLFLNGNLQFSSLDEYRYHEALIHPGLGRLDHPENVLVLGGGDGMAVREILKYPSIKKITLVDLDNAVTDLFRSNASLRNLNQQSLLSPKIQVINQDAFVWIRDQQETFDFITVDFPDPSNYSLGKLYTTTFYRELYRILSPAGCLVIQSTSPFVARKSFWIVDATLKKSGFLTQAYHCYVPSFGEWGFVLGFKQKLDVPYHFPAGLKFISESTVQPLYSFPPDMTVTESAYNTLNNQVLVNTFEKEWADYTR</sequence>
<evidence type="ECO:0000313" key="8">
    <source>
        <dbReference type="EMBL" id="SHH97741.1"/>
    </source>
</evidence>
<dbReference type="EC" id="2.5.1.16" evidence="5"/>
<dbReference type="UniPathway" id="UPA00248">
    <property type="reaction ID" value="UER00314"/>
</dbReference>
<dbReference type="EMBL" id="FQWQ01000006">
    <property type="protein sequence ID" value="SHH97741.1"/>
    <property type="molecule type" value="Genomic_DNA"/>
</dbReference>
<dbReference type="SUPFAM" id="SSF53335">
    <property type="entry name" value="S-adenosyl-L-methionine-dependent methyltransferases"/>
    <property type="match status" value="1"/>
</dbReference>
<dbReference type="GO" id="GO:0004766">
    <property type="term" value="F:spermidine synthase activity"/>
    <property type="evidence" value="ECO:0007669"/>
    <property type="project" value="UniProtKB-UniRule"/>
</dbReference>
<dbReference type="NCBIfam" id="NF002956">
    <property type="entry name" value="PRK03612.1"/>
    <property type="match status" value="1"/>
</dbReference>
<dbReference type="Pfam" id="PF01564">
    <property type="entry name" value="Spermine_synth"/>
    <property type="match status" value="1"/>
</dbReference>
<proteinExistence type="inferred from homology"/>
<feature type="binding site" evidence="5">
    <location>
        <position position="284"/>
    </location>
    <ligand>
        <name>spermidine</name>
        <dbReference type="ChEBI" id="CHEBI:57834"/>
    </ligand>
</feature>
<feature type="transmembrane region" description="Helical" evidence="5">
    <location>
        <begin position="135"/>
        <end position="154"/>
    </location>
</feature>
<feature type="binding site" evidence="5">
    <location>
        <begin position="338"/>
        <end position="339"/>
    </location>
    <ligand>
        <name>S-methyl-5'-thioadenosine</name>
        <dbReference type="ChEBI" id="CHEBI:17509"/>
    </ligand>
</feature>
<dbReference type="InterPro" id="IPR030373">
    <property type="entry name" value="PABS_CS"/>
</dbReference>
<dbReference type="InterPro" id="IPR029063">
    <property type="entry name" value="SAM-dependent_MTases_sf"/>
</dbReference>
<comment type="catalytic activity">
    <reaction evidence="5">
        <text>S-adenosyl 3-(methylsulfanyl)propylamine + putrescine = S-methyl-5'-thioadenosine + spermidine + H(+)</text>
        <dbReference type="Rhea" id="RHEA:12721"/>
        <dbReference type="ChEBI" id="CHEBI:15378"/>
        <dbReference type="ChEBI" id="CHEBI:17509"/>
        <dbReference type="ChEBI" id="CHEBI:57443"/>
        <dbReference type="ChEBI" id="CHEBI:57834"/>
        <dbReference type="ChEBI" id="CHEBI:326268"/>
        <dbReference type="EC" id="2.5.1.16"/>
    </reaction>
</comment>
<evidence type="ECO:0000256" key="6">
    <source>
        <dbReference type="PROSITE-ProRule" id="PRU00354"/>
    </source>
</evidence>
<feature type="binding site" evidence="5">
    <location>
        <position position="230"/>
    </location>
    <ligand>
        <name>S-methyl-5'-thioadenosine</name>
        <dbReference type="ChEBI" id="CHEBI:17509"/>
    </ligand>
</feature>
<accession>A0A1M5XD47</accession>
<dbReference type="STRING" id="947013.SAMN04488109_6414"/>